<dbReference type="EMBL" id="JAWZYT010003561">
    <property type="protein sequence ID" value="KAK4297846.1"/>
    <property type="molecule type" value="Genomic_DNA"/>
</dbReference>
<reference evidence="2" key="1">
    <citation type="submission" date="2023-11" db="EMBL/GenBank/DDBJ databases">
        <title>Genome assemblies of two species of porcelain crab, Petrolisthes cinctipes and Petrolisthes manimaculis (Anomura: Porcellanidae).</title>
        <authorList>
            <person name="Angst P."/>
        </authorList>
    </citation>
    <scope>NUCLEOTIDE SEQUENCE</scope>
    <source>
        <strain evidence="2">PB745_02</strain>
        <tissue evidence="2">Gill</tissue>
    </source>
</reference>
<gene>
    <name evidence="2" type="ORF">Pmani_029774</name>
</gene>
<keyword evidence="1" id="KW-1133">Transmembrane helix</keyword>
<proteinExistence type="predicted"/>
<dbReference type="AlphaFoldDB" id="A0AAE1TUC4"/>
<evidence type="ECO:0000313" key="2">
    <source>
        <dbReference type="EMBL" id="KAK4297846.1"/>
    </source>
</evidence>
<feature type="transmembrane region" description="Helical" evidence="1">
    <location>
        <begin position="43"/>
        <end position="67"/>
    </location>
</feature>
<name>A0AAE1TUC4_9EUCA</name>
<keyword evidence="1" id="KW-0812">Transmembrane</keyword>
<keyword evidence="1" id="KW-0472">Membrane</keyword>
<evidence type="ECO:0000256" key="1">
    <source>
        <dbReference type="SAM" id="Phobius"/>
    </source>
</evidence>
<dbReference type="Proteomes" id="UP001292094">
    <property type="component" value="Unassembled WGS sequence"/>
</dbReference>
<accession>A0AAE1TUC4</accession>
<protein>
    <submittedName>
        <fullName evidence="2">Uncharacterized protein</fullName>
    </submittedName>
</protein>
<sequence length="92" mass="10159">MAQEQGSGLKNLVKTKVEEEHVNITSIIEAKEIRSVSKTVKDVAAVMLSGLANIIVVAVSTVVYSVIKEFNDRLESKTDELQRISLLKDPMM</sequence>
<comment type="caution">
    <text evidence="2">The sequence shown here is derived from an EMBL/GenBank/DDBJ whole genome shotgun (WGS) entry which is preliminary data.</text>
</comment>
<evidence type="ECO:0000313" key="3">
    <source>
        <dbReference type="Proteomes" id="UP001292094"/>
    </source>
</evidence>
<organism evidence="2 3">
    <name type="scientific">Petrolisthes manimaculis</name>
    <dbReference type="NCBI Taxonomy" id="1843537"/>
    <lineage>
        <taxon>Eukaryota</taxon>
        <taxon>Metazoa</taxon>
        <taxon>Ecdysozoa</taxon>
        <taxon>Arthropoda</taxon>
        <taxon>Crustacea</taxon>
        <taxon>Multicrustacea</taxon>
        <taxon>Malacostraca</taxon>
        <taxon>Eumalacostraca</taxon>
        <taxon>Eucarida</taxon>
        <taxon>Decapoda</taxon>
        <taxon>Pleocyemata</taxon>
        <taxon>Anomura</taxon>
        <taxon>Galatheoidea</taxon>
        <taxon>Porcellanidae</taxon>
        <taxon>Petrolisthes</taxon>
    </lineage>
</organism>
<keyword evidence="3" id="KW-1185">Reference proteome</keyword>